<dbReference type="Proteomes" id="UP000663840">
    <property type="component" value="Unassembled WGS sequence"/>
</dbReference>
<dbReference type="GO" id="GO:0004866">
    <property type="term" value="F:endopeptidase inhibitor activity"/>
    <property type="evidence" value="ECO:0007669"/>
    <property type="project" value="TreeGrafter"/>
</dbReference>
<evidence type="ECO:0000256" key="1">
    <source>
        <dbReference type="ARBA" id="ARBA00038069"/>
    </source>
</evidence>
<dbReference type="Gene3D" id="3.30.70.80">
    <property type="entry name" value="Peptidase S8 propeptide/proteinase inhibitor I9"/>
    <property type="match status" value="1"/>
</dbReference>
<dbReference type="AlphaFoldDB" id="A0A8H3A7S8"/>
<sequence>MKGELFDSKSVILAHHTHIRADYIVMFTEAASKGDIENYKHRVQESGGSIKYHYDIIKGIAITMPDDHVQSFANDPIVSTMDASIYSEQITYTNKRALVLMTSYFWEFVILSLPPLHNQHNFEFTVRMADTVNLNEPHPPTERALEAFNQVLPKIKLAIISSRRDWDKHEPRMWARANHLRDEELTSFVIENDLVEVRAGATSYGTIVFGKIRIPGIEDEEGQGFIHVSSRWAGFMTPRTRYVTNSASGSSLSVFQGTEDVIFHSLFTDEGNPDGSGRPTTFRAIQTQETPLEFFNE</sequence>
<dbReference type="GO" id="GO:0042144">
    <property type="term" value="P:vacuole fusion, non-autophagic"/>
    <property type="evidence" value="ECO:0007669"/>
    <property type="project" value="TreeGrafter"/>
</dbReference>
<dbReference type="InterPro" id="IPR052471">
    <property type="entry name" value="PBI_I9"/>
</dbReference>
<proteinExistence type="inferred from homology"/>
<gene>
    <name evidence="2" type="ORF">RDB_LOCUS47652</name>
</gene>
<dbReference type="PANTHER" id="PTHR28288:SF2">
    <property type="entry name" value="PROTEASE B INHIBITOR 2"/>
    <property type="match status" value="1"/>
</dbReference>
<dbReference type="SUPFAM" id="SSF54897">
    <property type="entry name" value="Protease propeptides/inhibitors"/>
    <property type="match status" value="1"/>
</dbReference>
<dbReference type="InterPro" id="IPR037045">
    <property type="entry name" value="S8pro/Inhibitor_I9_sf"/>
</dbReference>
<protein>
    <submittedName>
        <fullName evidence="2">Uncharacterized protein</fullName>
    </submittedName>
</protein>
<dbReference type="PANTHER" id="PTHR28288">
    <property type="entry name" value="PROTEASE B INHIBITOR 2"/>
    <property type="match status" value="1"/>
</dbReference>
<name>A0A8H3A7S8_9AGAM</name>
<organism evidence="2 3">
    <name type="scientific">Rhizoctonia solani</name>
    <dbReference type="NCBI Taxonomy" id="456999"/>
    <lineage>
        <taxon>Eukaryota</taxon>
        <taxon>Fungi</taxon>
        <taxon>Dikarya</taxon>
        <taxon>Basidiomycota</taxon>
        <taxon>Agaricomycotina</taxon>
        <taxon>Agaricomycetes</taxon>
        <taxon>Cantharellales</taxon>
        <taxon>Ceratobasidiaceae</taxon>
        <taxon>Rhizoctonia</taxon>
    </lineage>
</organism>
<comment type="caution">
    <text evidence="2">The sequence shown here is derived from an EMBL/GenBank/DDBJ whole genome shotgun (WGS) entry which is preliminary data.</text>
</comment>
<comment type="similarity">
    <text evidence="1">Belongs to the protease inhibitor I9 family.</text>
</comment>
<evidence type="ECO:0000313" key="2">
    <source>
        <dbReference type="EMBL" id="CAE6414282.1"/>
    </source>
</evidence>
<accession>A0A8H3A7S8</accession>
<reference evidence="2" key="1">
    <citation type="submission" date="2021-01" db="EMBL/GenBank/DDBJ databases">
        <authorList>
            <person name="Kaushik A."/>
        </authorList>
    </citation>
    <scope>NUCLEOTIDE SEQUENCE</scope>
    <source>
        <strain evidence="2">AG1-1A</strain>
    </source>
</reference>
<evidence type="ECO:0000313" key="3">
    <source>
        <dbReference type="Proteomes" id="UP000663840"/>
    </source>
</evidence>
<dbReference type="EMBL" id="CAJMWR010001088">
    <property type="protein sequence ID" value="CAE6414282.1"/>
    <property type="molecule type" value="Genomic_DNA"/>
</dbReference>